<evidence type="ECO:0000313" key="2">
    <source>
        <dbReference type="WBParaSite" id="SBAD_0000051301-mRNA-1"/>
    </source>
</evidence>
<accession>A0A183IA47</accession>
<dbReference type="AlphaFoldDB" id="A0A183IA47"/>
<proteinExistence type="predicted"/>
<protein>
    <submittedName>
        <fullName evidence="2">COIL protein</fullName>
    </submittedName>
</protein>
<reference evidence="2" key="1">
    <citation type="submission" date="2016-06" db="UniProtKB">
        <authorList>
            <consortium name="WormBaseParasite"/>
        </authorList>
    </citation>
    <scope>IDENTIFICATION</scope>
</reference>
<organism evidence="2">
    <name type="scientific">Soboliphyme baturini</name>
    <dbReference type="NCBI Taxonomy" id="241478"/>
    <lineage>
        <taxon>Eukaryota</taxon>
        <taxon>Metazoa</taxon>
        <taxon>Ecdysozoa</taxon>
        <taxon>Nematoda</taxon>
        <taxon>Enoplea</taxon>
        <taxon>Dorylaimia</taxon>
        <taxon>Dioctophymatida</taxon>
        <taxon>Dioctophymatoidea</taxon>
        <taxon>Soboliphymatidae</taxon>
        <taxon>Soboliphyme</taxon>
    </lineage>
</organism>
<dbReference type="WBParaSite" id="SBAD_0000051301-mRNA-1">
    <property type="protein sequence ID" value="SBAD_0000051301-mRNA-1"/>
    <property type="gene ID" value="SBAD_0000051301"/>
</dbReference>
<feature type="compositionally biased region" description="Gly residues" evidence="1">
    <location>
        <begin position="1"/>
        <end position="18"/>
    </location>
</feature>
<name>A0A183IA47_9BILA</name>
<sequence>LFFTGYGGGRGRGGGGGFLPKRPEPPRGDISSVEVYAPLEIIKSAEIWEDMNTMSVVSIIYLYSDLDISAVTFLYFKF</sequence>
<feature type="region of interest" description="Disordered" evidence="1">
    <location>
        <begin position="1"/>
        <end position="26"/>
    </location>
</feature>
<evidence type="ECO:0000256" key="1">
    <source>
        <dbReference type="SAM" id="MobiDB-lite"/>
    </source>
</evidence>